<keyword evidence="1" id="KW-0732">Signal</keyword>
<dbReference type="AlphaFoldDB" id="A0A1W1CTM8"/>
<dbReference type="SUPFAM" id="SSF109998">
    <property type="entry name" value="Triger factor/SurA peptide-binding domain-like"/>
    <property type="match status" value="1"/>
</dbReference>
<gene>
    <name evidence="3" type="ORF">MNB_SM-5-135</name>
</gene>
<dbReference type="EMBL" id="FPHH01000118">
    <property type="protein sequence ID" value="SFV69057.1"/>
    <property type="molecule type" value="Genomic_DNA"/>
</dbReference>
<reference evidence="3" key="1">
    <citation type="submission" date="2016-10" db="EMBL/GenBank/DDBJ databases">
        <authorList>
            <person name="de Groot N.N."/>
        </authorList>
    </citation>
    <scope>NUCLEOTIDE SEQUENCE</scope>
</reference>
<protein>
    <recommendedName>
        <fullName evidence="2">Cj1289-like C-terminal domain-containing protein</fullName>
    </recommendedName>
</protein>
<dbReference type="InterPro" id="IPR046357">
    <property type="entry name" value="PPIase_dom_sf"/>
</dbReference>
<dbReference type="PANTHER" id="PTHR47637">
    <property type="entry name" value="CHAPERONE SURA"/>
    <property type="match status" value="1"/>
</dbReference>
<proteinExistence type="predicted"/>
<dbReference type="GO" id="GO:0003755">
    <property type="term" value="F:peptidyl-prolyl cis-trans isomerase activity"/>
    <property type="evidence" value="ECO:0007669"/>
    <property type="project" value="InterPro"/>
</dbReference>
<dbReference type="PANTHER" id="PTHR47637:SF1">
    <property type="entry name" value="CHAPERONE SURA"/>
    <property type="match status" value="1"/>
</dbReference>
<dbReference type="InterPro" id="IPR050280">
    <property type="entry name" value="OMP_Chaperone_SurA"/>
</dbReference>
<evidence type="ECO:0000259" key="2">
    <source>
        <dbReference type="Pfam" id="PF22506"/>
    </source>
</evidence>
<accession>A0A1W1CTM8</accession>
<name>A0A1W1CTM8_9ZZZZ</name>
<feature type="domain" description="Cj1289-like C-terminal" evidence="2">
    <location>
        <begin position="124"/>
        <end position="218"/>
    </location>
</feature>
<evidence type="ECO:0000256" key="1">
    <source>
        <dbReference type="ARBA" id="ARBA00022729"/>
    </source>
</evidence>
<dbReference type="InterPro" id="IPR055131">
    <property type="entry name" value="Cj1289-like_C"/>
</dbReference>
<dbReference type="Pfam" id="PF22506">
    <property type="entry name" value="Cj1289-like_C"/>
    <property type="match status" value="1"/>
</dbReference>
<dbReference type="Gene3D" id="3.10.50.40">
    <property type="match status" value="1"/>
</dbReference>
<dbReference type="InterPro" id="IPR027304">
    <property type="entry name" value="Trigger_fact/SurA_dom_sf"/>
</dbReference>
<sequence>MLSAKIYDGVAIVVEDKPITLLDIEKTMIKTHLDVKQVTELLIRKKLEALEIKKRDITVSSDEVYDDIRKLAEKNHMSIGEFYDAVRNSNGLSSSELKAKIKEKLLHEKLFQAIAMSALSQPSDDEIADYFKFHKKEFIHPSSFDVTIYSATNREELQTKVHNPMFYSPDITTQQQRLAYNRISPQLAEVLTKTKVYSFTPLLPNGQGGFMSFYINAKTMPKDIDLESLRPQIINAIMMQKREQVLTDYFARLRENANINIIRMPEVQE</sequence>
<dbReference type="Gene3D" id="1.10.4030.10">
    <property type="entry name" value="Porin chaperone SurA, peptide-binding domain"/>
    <property type="match status" value="1"/>
</dbReference>
<evidence type="ECO:0000313" key="3">
    <source>
        <dbReference type="EMBL" id="SFV69057.1"/>
    </source>
</evidence>
<organism evidence="3">
    <name type="scientific">hydrothermal vent metagenome</name>
    <dbReference type="NCBI Taxonomy" id="652676"/>
    <lineage>
        <taxon>unclassified sequences</taxon>
        <taxon>metagenomes</taxon>
        <taxon>ecological metagenomes</taxon>
    </lineage>
</organism>